<comment type="similarity">
    <text evidence="2">Belongs to the ELP6 family.</text>
</comment>
<proteinExistence type="inferred from homology"/>
<evidence type="ECO:0000256" key="1">
    <source>
        <dbReference type="ARBA" id="ARBA00005043"/>
    </source>
</evidence>
<dbReference type="GO" id="GO:0002098">
    <property type="term" value="P:tRNA wobble uridine modification"/>
    <property type="evidence" value="ECO:0007669"/>
    <property type="project" value="InterPro"/>
</dbReference>
<sequence length="235" mass="25300">MSTKPIPPALEPYLRLPPEASLILLTGTLGCSVNWLTCRFIATALSQPASQDGNENEDDTTRPVVLISWLRDLAWWKGEVKRTTGLDITRPPSHLTFVPLLSPTNTLPTTLPLTLTAPLLILDVPLPPSLPTLLPLRAQAHATILSTAADIPLLSPTTTPLETSAAEFLIVAAHSARVVMGVRELETGAARDVSGALRVTRGGGWEGDGEEVEEREMLYFVGRDGGVRVFGRGEQ</sequence>
<dbReference type="PANTHER" id="PTHR16184:SF6">
    <property type="entry name" value="ELONGATOR COMPLEX PROTEIN 6"/>
    <property type="match status" value="1"/>
</dbReference>
<keyword evidence="4" id="KW-1185">Reference proteome</keyword>
<reference evidence="3" key="1">
    <citation type="journal article" date="2020" name="Stud. Mycol.">
        <title>101 Dothideomycetes genomes: a test case for predicting lifestyles and emergence of pathogens.</title>
        <authorList>
            <person name="Haridas S."/>
            <person name="Albert R."/>
            <person name="Binder M."/>
            <person name="Bloem J."/>
            <person name="Labutti K."/>
            <person name="Salamov A."/>
            <person name="Andreopoulos B."/>
            <person name="Baker S."/>
            <person name="Barry K."/>
            <person name="Bills G."/>
            <person name="Bluhm B."/>
            <person name="Cannon C."/>
            <person name="Castanera R."/>
            <person name="Culley D."/>
            <person name="Daum C."/>
            <person name="Ezra D."/>
            <person name="Gonzalez J."/>
            <person name="Henrissat B."/>
            <person name="Kuo A."/>
            <person name="Liang C."/>
            <person name="Lipzen A."/>
            <person name="Lutzoni F."/>
            <person name="Magnuson J."/>
            <person name="Mondo S."/>
            <person name="Nolan M."/>
            <person name="Ohm R."/>
            <person name="Pangilinan J."/>
            <person name="Park H.-J."/>
            <person name="Ramirez L."/>
            <person name="Alfaro M."/>
            <person name="Sun H."/>
            <person name="Tritt A."/>
            <person name="Yoshinaga Y."/>
            <person name="Zwiers L.-H."/>
            <person name="Turgeon B."/>
            <person name="Goodwin S."/>
            <person name="Spatafora J."/>
            <person name="Crous P."/>
            <person name="Grigoriev I."/>
        </authorList>
    </citation>
    <scope>NUCLEOTIDE SEQUENCE</scope>
    <source>
        <strain evidence="3">ATCC 36951</strain>
    </source>
</reference>
<dbReference type="RefSeq" id="XP_033671249.1">
    <property type="nucleotide sequence ID" value="XM_033804814.1"/>
</dbReference>
<dbReference type="GO" id="GO:0033588">
    <property type="term" value="C:elongator holoenzyme complex"/>
    <property type="evidence" value="ECO:0007669"/>
    <property type="project" value="InterPro"/>
</dbReference>
<dbReference type="PANTHER" id="PTHR16184">
    <property type="entry name" value="ELONGATOR COMPLEX PROTEIN 6"/>
    <property type="match status" value="1"/>
</dbReference>
<evidence type="ECO:0000313" key="3">
    <source>
        <dbReference type="EMBL" id="KAF2170360.1"/>
    </source>
</evidence>
<name>A0A6A6CVY4_ZASCE</name>
<accession>A0A6A6CVY4</accession>
<evidence type="ECO:0000256" key="2">
    <source>
        <dbReference type="ARBA" id="ARBA00008837"/>
    </source>
</evidence>
<dbReference type="UniPathway" id="UPA00988"/>
<dbReference type="Proteomes" id="UP000799537">
    <property type="component" value="Unassembled WGS sequence"/>
</dbReference>
<dbReference type="GeneID" id="54558086"/>
<dbReference type="PROSITE" id="PS51257">
    <property type="entry name" value="PROKAR_LIPOPROTEIN"/>
    <property type="match status" value="1"/>
</dbReference>
<dbReference type="EMBL" id="ML993585">
    <property type="protein sequence ID" value="KAF2170360.1"/>
    <property type="molecule type" value="Genomic_DNA"/>
</dbReference>
<evidence type="ECO:0000313" key="4">
    <source>
        <dbReference type="Proteomes" id="UP000799537"/>
    </source>
</evidence>
<dbReference type="InterPro" id="IPR027417">
    <property type="entry name" value="P-loop_NTPase"/>
</dbReference>
<dbReference type="OrthoDB" id="9995306at2759"/>
<comment type="pathway">
    <text evidence="1">tRNA modification; 5-methoxycarbonylmethyl-2-thiouridine-tRNA biosynthesis.</text>
</comment>
<protein>
    <submittedName>
        <fullName evidence="3">Uncharacterized protein</fullName>
    </submittedName>
</protein>
<dbReference type="Gene3D" id="3.40.50.300">
    <property type="entry name" value="P-loop containing nucleotide triphosphate hydrolases"/>
    <property type="match status" value="2"/>
</dbReference>
<organism evidence="3 4">
    <name type="scientific">Zasmidium cellare ATCC 36951</name>
    <dbReference type="NCBI Taxonomy" id="1080233"/>
    <lineage>
        <taxon>Eukaryota</taxon>
        <taxon>Fungi</taxon>
        <taxon>Dikarya</taxon>
        <taxon>Ascomycota</taxon>
        <taxon>Pezizomycotina</taxon>
        <taxon>Dothideomycetes</taxon>
        <taxon>Dothideomycetidae</taxon>
        <taxon>Mycosphaerellales</taxon>
        <taxon>Mycosphaerellaceae</taxon>
        <taxon>Zasmidium</taxon>
    </lineage>
</organism>
<gene>
    <name evidence="3" type="ORF">M409DRAFT_19180</name>
</gene>
<dbReference type="AlphaFoldDB" id="A0A6A6CVY4"/>
<dbReference type="InterPro" id="IPR018627">
    <property type="entry name" value="ELP6"/>
</dbReference>